<dbReference type="KEGG" id="nps:KRR39_00600"/>
<evidence type="ECO:0000256" key="2">
    <source>
        <dbReference type="SAM" id="Phobius"/>
    </source>
</evidence>
<evidence type="ECO:0000313" key="3">
    <source>
        <dbReference type="EMBL" id="QWZ08414.1"/>
    </source>
</evidence>
<keyword evidence="4" id="KW-1185">Reference proteome</keyword>
<reference evidence="3" key="1">
    <citation type="submission" date="2021-06" db="EMBL/GenBank/DDBJ databases">
        <title>Complete genome sequence of Nocardioides sp. G188.</title>
        <authorList>
            <person name="Im W.-T."/>
        </authorList>
    </citation>
    <scope>NUCLEOTIDE SEQUENCE</scope>
    <source>
        <strain evidence="3">G188</strain>
    </source>
</reference>
<evidence type="ECO:0000256" key="1">
    <source>
        <dbReference type="SAM" id="MobiDB-lite"/>
    </source>
</evidence>
<feature type="region of interest" description="Disordered" evidence="1">
    <location>
        <begin position="59"/>
        <end position="80"/>
    </location>
</feature>
<evidence type="ECO:0000313" key="4">
    <source>
        <dbReference type="Proteomes" id="UP000683575"/>
    </source>
</evidence>
<keyword evidence="2" id="KW-0812">Transmembrane</keyword>
<name>A0A975SYQ2_9ACTN</name>
<sequence>MNTLLAALVLVHAAVDKAPDPEDVKPGWLGFGVFLALAFAVFLLWMSMRKQLKKVDFEVPGDEPAERPGGAPGTGTPHTT</sequence>
<protein>
    <submittedName>
        <fullName evidence="3">Uncharacterized protein</fullName>
    </submittedName>
</protein>
<gene>
    <name evidence="3" type="ORF">KRR39_00600</name>
</gene>
<proteinExistence type="predicted"/>
<accession>A0A975SYQ2</accession>
<feature type="transmembrane region" description="Helical" evidence="2">
    <location>
        <begin position="27"/>
        <end position="45"/>
    </location>
</feature>
<organism evidence="3 4">
    <name type="scientific">Nocardioides panacis</name>
    <dbReference type="NCBI Taxonomy" id="2849501"/>
    <lineage>
        <taxon>Bacteria</taxon>
        <taxon>Bacillati</taxon>
        <taxon>Actinomycetota</taxon>
        <taxon>Actinomycetes</taxon>
        <taxon>Propionibacteriales</taxon>
        <taxon>Nocardioidaceae</taxon>
        <taxon>Nocardioides</taxon>
    </lineage>
</organism>
<dbReference type="AlphaFoldDB" id="A0A975SYQ2"/>
<keyword evidence="2" id="KW-0472">Membrane</keyword>
<dbReference type="Proteomes" id="UP000683575">
    <property type="component" value="Chromosome"/>
</dbReference>
<dbReference type="EMBL" id="CP077062">
    <property type="protein sequence ID" value="QWZ08414.1"/>
    <property type="molecule type" value="Genomic_DNA"/>
</dbReference>
<keyword evidence="2" id="KW-1133">Transmembrane helix</keyword>
<dbReference type="RefSeq" id="WP_216939904.1">
    <property type="nucleotide sequence ID" value="NZ_CP077062.1"/>
</dbReference>